<protein>
    <submittedName>
        <fullName evidence="2">Uncharacterized protein</fullName>
    </submittedName>
</protein>
<comment type="caution">
    <text evidence="2">The sequence shown here is derived from an EMBL/GenBank/DDBJ whole genome shotgun (WGS) entry which is preliminary data.</text>
</comment>
<organism evidence="2 3">
    <name type="scientific">Mycena rosella</name>
    <name type="common">Pink bonnet</name>
    <name type="synonym">Agaricus rosellus</name>
    <dbReference type="NCBI Taxonomy" id="1033263"/>
    <lineage>
        <taxon>Eukaryota</taxon>
        <taxon>Fungi</taxon>
        <taxon>Dikarya</taxon>
        <taxon>Basidiomycota</taxon>
        <taxon>Agaricomycotina</taxon>
        <taxon>Agaricomycetes</taxon>
        <taxon>Agaricomycetidae</taxon>
        <taxon>Agaricales</taxon>
        <taxon>Marasmiineae</taxon>
        <taxon>Mycenaceae</taxon>
        <taxon>Mycena</taxon>
    </lineage>
</organism>
<dbReference type="Proteomes" id="UP001221757">
    <property type="component" value="Unassembled WGS sequence"/>
</dbReference>
<dbReference type="AlphaFoldDB" id="A0AAD7GUK2"/>
<name>A0AAD7GUK2_MYCRO</name>
<feature type="region of interest" description="Disordered" evidence="1">
    <location>
        <begin position="1"/>
        <end position="58"/>
    </location>
</feature>
<proteinExistence type="predicted"/>
<accession>A0AAD7GUK2</accession>
<keyword evidence="3" id="KW-1185">Reference proteome</keyword>
<evidence type="ECO:0000313" key="2">
    <source>
        <dbReference type="EMBL" id="KAJ7705595.1"/>
    </source>
</evidence>
<evidence type="ECO:0000256" key="1">
    <source>
        <dbReference type="SAM" id="MobiDB-lite"/>
    </source>
</evidence>
<gene>
    <name evidence="2" type="ORF">B0H17DRAFT_1126392</name>
</gene>
<evidence type="ECO:0000313" key="3">
    <source>
        <dbReference type="Proteomes" id="UP001221757"/>
    </source>
</evidence>
<feature type="compositionally biased region" description="Basic residues" evidence="1">
    <location>
        <begin position="7"/>
        <end position="16"/>
    </location>
</feature>
<reference evidence="2" key="1">
    <citation type="submission" date="2023-03" db="EMBL/GenBank/DDBJ databases">
        <title>Massive genome expansion in bonnet fungi (Mycena s.s.) driven by repeated elements and novel gene families across ecological guilds.</title>
        <authorList>
            <consortium name="Lawrence Berkeley National Laboratory"/>
            <person name="Harder C.B."/>
            <person name="Miyauchi S."/>
            <person name="Viragh M."/>
            <person name="Kuo A."/>
            <person name="Thoen E."/>
            <person name="Andreopoulos B."/>
            <person name="Lu D."/>
            <person name="Skrede I."/>
            <person name="Drula E."/>
            <person name="Henrissat B."/>
            <person name="Morin E."/>
            <person name="Kohler A."/>
            <person name="Barry K."/>
            <person name="LaButti K."/>
            <person name="Morin E."/>
            <person name="Salamov A."/>
            <person name="Lipzen A."/>
            <person name="Mereny Z."/>
            <person name="Hegedus B."/>
            <person name="Baldrian P."/>
            <person name="Stursova M."/>
            <person name="Weitz H."/>
            <person name="Taylor A."/>
            <person name="Grigoriev I.V."/>
            <person name="Nagy L.G."/>
            <person name="Martin F."/>
            <person name="Kauserud H."/>
        </authorList>
    </citation>
    <scope>NUCLEOTIDE SEQUENCE</scope>
    <source>
        <strain evidence="2">CBHHK067</strain>
    </source>
</reference>
<dbReference type="EMBL" id="JARKIE010000008">
    <property type="protein sequence ID" value="KAJ7705595.1"/>
    <property type="molecule type" value="Genomic_DNA"/>
</dbReference>
<sequence>MPPNKSTSKKATAKRAHSPETNEKSTAGTTKRPQKRSKTSSASMDEPEDACASTASPECPECIAPESPTLAGKFDMYMMDLSFLSKAYLPMGESKPQFDALYKAILKVQTKRDYTARCLLPDAPFAKDGRLASRTSNDAMEEMPFDIKIADLKLVDALSFSSVERAKFATPPQGGLGVTGRLELAEDHCGIQSAAGVFRMKYVCTVKDEDGADVQIFEGYFSFNVAHSGLYKRKGHGSGSKSSFAFWAVRARRDEAGVEIGLEQN</sequence>